<dbReference type="AlphaFoldDB" id="A0A5Q2RQ18"/>
<dbReference type="SUPFAM" id="SSF54285">
    <property type="entry name" value="MoaD/ThiS"/>
    <property type="match status" value="1"/>
</dbReference>
<name>A0A5Q2RQ18_9ACTN</name>
<proteinExistence type="predicted"/>
<dbReference type="Gene3D" id="3.10.20.30">
    <property type="match status" value="1"/>
</dbReference>
<dbReference type="InterPro" id="IPR012675">
    <property type="entry name" value="Beta-grasp_dom_sf"/>
</dbReference>
<accession>A0A5Q2RQ18</accession>
<dbReference type="KEGG" id="atq:GH723_09470"/>
<protein>
    <submittedName>
        <fullName evidence="1">Thiamine biosynthesis protein ThiS</fullName>
    </submittedName>
</protein>
<reference evidence="1 2" key="1">
    <citation type="submission" date="2019-11" db="EMBL/GenBank/DDBJ databases">
        <authorList>
            <person name="He Y."/>
        </authorList>
    </citation>
    <scope>NUCLEOTIDE SEQUENCE [LARGE SCALE GENOMIC DNA]</scope>
    <source>
        <strain evidence="1 2">SCSIO 58843</strain>
    </source>
</reference>
<sequence length="72" mass="7844">MKVLLRNPRRTVEVSGPATVNVVLDRLDIHRESVIVVRGDELVPGDTMLAADDEIEVRPVISGGALDREVPS</sequence>
<organism evidence="1 2">
    <name type="scientific">Actinomarinicola tropica</name>
    <dbReference type="NCBI Taxonomy" id="2789776"/>
    <lineage>
        <taxon>Bacteria</taxon>
        <taxon>Bacillati</taxon>
        <taxon>Actinomycetota</taxon>
        <taxon>Acidimicrobiia</taxon>
        <taxon>Acidimicrobiales</taxon>
        <taxon>Iamiaceae</taxon>
        <taxon>Actinomarinicola</taxon>
    </lineage>
</organism>
<dbReference type="EMBL" id="CP045851">
    <property type="protein sequence ID" value="QGG95305.1"/>
    <property type="molecule type" value="Genomic_DNA"/>
</dbReference>
<evidence type="ECO:0000313" key="2">
    <source>
        <dbReference type="Proteomes" id="UP000334019"/>
    </source>
</evidence>
<dbReference type="InterPro" id="IPR003749">
    <property type="entry name" value="ThiS/MoaD-like"/>
</dbReference>
<dbReference type="RefSeq" id="WP_153759413.1">
    <property type="nucleotide sequence ID" value="NZ_CP045851.1"/>
</dbReference>
<gene>
    <name evidence="1" type="ORF">GH723_09470</name>
</gene>
<keyword evidence="2" id="KW-1185">Reference proteome</keyword>
<dbReference type="Proteomes" id="UP000334019">
    <property type="component" value="Chromosome"/>
</dbReference>
<dbReference type="Pfam" id="PF02597">
    <property type="entry name" value="ThiS"/>
    <property type="match status" value="1"/>
</dbReference>
<evidence type="ECO:0000313" key="1">
    <source>
        <dbReference type="EMBL" id="QGG95305.1"/>
    </source>
</evidence>
<dbReference type="InterPro" id="IPR016155">
    <property type="entry name" value="Mopterin_synth/thiamin_S_b"/>
</dbReference>